<dbReference type="Pfam" id="PF07336">
    <property type="entry name" value="ABATE"/>
    <property type="match status" value="1"/>
</dbReference>
<dbReference type="AlphaFoldDB" id="A0A7W7QYX4"/>
<accession>A0A7W7QYX4</accession>
<reference evidence="2 3" key="1">
    <citation type="submission" date="2020-08" db="EMBL/GenBank/DDBJ databases">
        <title>Sequencing the genomes of 1000 actinobacteria strains.</title>
        <authorList>
            <person name="Klenk H.-P."/>
        </authorList>
    </citation>
    <scope>NUCLEOTIDE SEQUENCE [LARGE SCALE GENOMIC DNA]</scope>
    <source>
        <strain evidence="2 3">DSM 41654</strain>
    </source>
</reference>
<name>A0A7W7QYX4_KITKI</name>
<gene>
    <name evidence="2" type="ORF">FHR34_000649</name>
</gene>
<dbReference type="Pfam" id="PF11706">
    <property type="entry name" value="zf-CGNR"/>
    <property type="match status" value="1"/>
</dbReference>
<dbReference type="Gene3D" id="1.10.3300.10">
    <property type="entry name" value="Jann2411-like domain"/>
    <property type="match status" value="1"/>
</dbReference>
<dbReference type="PANTHER" id="PTHR35525">
    <property type="entry name" value="BLL6575 PROTEIN"/>
    <property type="match status" value="1"/>
</dbReference>
<dbReference type="InterPro" id="IPR023286">
    <property type="entry name" value="ABATE_dom_sf"/>
</dbReference>
<dbReference type="SUPFAM" id="SSF160904">
    <property type="entry name" value="Jann2411-like"/>
    <property type="match status" value="1"/>
</dbReference>
<protein>
    <submittedName>
        <fullName evidence="2">Putative RNA-binding Zn ribbon-like protein</fullName>
    </submittedName>
</protein>
<proteinExistence type="predicted"/>
<keyword evidence="3" id="KW-1185">Reference proteome</keyword>
<sequence>MTTEERIPDEYVWYGGSPSIDFVNTRRYRFEGGRELLQEPADLSRWLTAAELTPGRVEVDEALLAQAVQLREAIDLALIAVVAGDPLAAEQVAVVNTWLGRAAQYPPHLDLDQGLPVFRCSTVPADAFGALCRIAVDAAEMLGSEQRTRLRICAGINCSARFIDNSAGRRRRWCSMAGCGNRAKASQHRQAAAARAKADG</sequence>
<comment type="caution">
    <text evidence="2">The sequence shown here is derived from an EMBL/GenBank/DDBJ whole genome shotgun (WGS) entry which is preliminary data.</text>
</comment>
<dbReference type="RefSeq" id="WP_184933951.1">
    <property type="nucleotide sequence ID" value="NZ_JACHJV010000001.1"/>
</dbReference>
<evidence type="ECO:0000259" key="1">
    <source>
        <dbReference type="Pfam" id="PF11706"/>
    </source>
</evidence>
<feature type="domain" description="Zinc finger CGNR" evidence="1">
    <location>
        <begin position="149"/>
        <end position="190"/>
    </location>
</feature>
<dbReference type="PANTHER" id="PTHR35525:SF3">
    <property type="entry name" value="BLL6575 PROTEIN"/>
    <property type="match status" value="1"/>
</dbReference>
<dbReference type="InterPro" id="IPR021005">
    <property type="entry name" value="Znf_CGNR"/>
</dbReference>
<dbReference type="InterPro" id="IPR010852">
    <property type="entry name" value="ABATE"/>
</dbReference>
<dbReference type="Proteomes" id="UP000540506">
    <property type="component" value="Unassembled WGS sequence"/>
</dbReference>
<evidence type="ECO:0000313" key="2">
    <source>
        <dbReference type="EMBL" id="MBB4921656.1"/>
    </source>
</evidence>
<evidence type="ECO:0000313" key="3">
    <source>
        <dbReference type="Proteomes" id="UP000540506"/>
    </source>
</evidence>
<dbReference type="EMBL" id="JACHJV010000001">
    <property type="protein sequence ID" value="MBB4921656.1"/>
    <property type="molecule type" value="Genomic_DNA"/>
</dbReference>
<organism evidence="2 3">
    <name type="scientific">Kitasatospora kifunensis</name>
    <name type="common">Streptomyces kifunensis</name>
    <dbReference type="NCBI Taxonomy" id="58351"/>
    <lineage>
        <taxon>Bacteria</taxon>
        <taxon>Bacillati</taxon>
        <taxon>Actinomycetota</taxon>
        <taxon>Actinomycetes</taxon>
        <taxon>Kitasatosporales</taxon>
        <taxon>Streptomycetaceae</taxon>
        <taxon>Kitasatospora</taxon>
    </lineage>
</organism>